<name>A0A3M2SDM0_9HYPO</name>
<keyword evidence="2" id="KW-1185">Reference proteome</keyword>
<dbReference type="STRING" id="2010991.A0A3M2SDM0"/>
<gene>
    <name evidence="1" type="ORF">CDV36_004609</name>
</gene>
<dbReference type="EMBL" id="NKUJ01000060">
    <property type="protein sequence ID" value="RMJ15678.1"/>
    <property type="molecule type" value="Genomic_DNA"/>
</dbReference>
<evidence type="ECO:0000313" key="1">
    <source>
        <dbReference type="EMBL" id="RMJ15678.1"/>
    </source>
</evidence>
<comment type="caution">
    <text evidence="1">The sequence shown here is derived from an EMBL/GenBank/DDBJ whole genome shotgun (WGS) entry which is preliminary data.</text>
</comment>
<dbReference type="Proteomes" id="UP000277212">
    <property type="component" value="Unassembled WGS sequence"/>
</dbReference>
<sequence>MIAMPQFKFVTVQGGDEKSYMVSSSTRSHAIRAGLKRTTRRSRRRATATFLGSTGFQQDGLQGLGLTLESVCPSCVDPFNSLPVPTNLQVDHLVKYLLSKYDSGLDASDRSRAWFPYALQSVPMMHSTLAMAATLWRAECPSLEQSIQVEGLHQKGEAMREIGSRLAQNHGIQHHEMAFLMSTMATLAIAEVVLLLW</sequence>
<proteinExistence type="predicted"/>
<evidence type="ECO:0008006" key="3">
    <source>
        <dbReference type="Google" id="ProtNLM"/>
    </source>
</evidence>
<organism evidence="1 2">
    <name type="scientific">Fusarium kuroshium</name>
    <dbReference type="NCBI Taxonomy" id="2010991"/>
    <lineage>
        <taxon>Eukaryota</taxon>
        <taxon>Fungi</taxon>
        <taxon>Dikarya</taxon>
        <taxon>Ascomycota</taxon>
        <taxon>Pezizomycotina</taxon>
        <taxon>Sordariomycetes</taxon>
        <taxon>Hypocreomycetidae</taxon>
        <taxon>Hypocreales</taxon>
        <taxon>Nectriaceae</taxon>
        <taxon>Fusarium</taxon>
        <taxon>Fusarium solani species complex</taxon>
    </lineage>
</organism>
<accession>A0A3M2SDM0</accession>
<dbReference type="OrthoDB" id="4158087at2759"/>
<dbReference type="AlphaFoldDB" id="A0A3M2SDM0"/>
<evidence type="ECO:0000313" key="2">
    <source>
        <dbReference type="Proteomes" id="UP000277212"/>
    </source>
</evidence>
<reference evidence="1 2" key="1">
    <citation type="submission" date="2017-06" db="EMBL/GenBank/DDBJ databases">
        <title>Comparative genomic analysis of Ambrosia Fusariam Clade fungi.</title>
        <authorList>
            <person name="Stajich J.E."/>
            <person name="Carrillo J."/>
            <person name="Kijimoto T."/>
            <person name="Eskalen A."/>
            <person name="O'Donnell K."/>
            <person name="Kasson M."/>
        </authorList>
    </citation>
    <scope>NUCLEOTIDE SEQUENCE [LARGE SCALE GENOMIC DNA]</scope>
    <source>
        <strain evidence="1">UCR3666</strain>
    </source>
</reference>
<protein>
    <recommendedName>
        <fullName evidence="3">Transcription factor domain-containing protein</fullName>
    </recommendedName>
</protein>